<dbReference type="Pfam" id="PF12819">
    <property type="entry name" value="Malectin_like"/>
    <property type="match status" value="1"/>
</dbReference>
<proteinExistence type="predicted"/>
<evidence type="ECO:0000313" key="4">
    <source>
        <dbReference type="Proteomes" id="UP001370490"/>
    </source>
</evidence>
<sequence length="398" mass="44204">MPWSLAHVSNISLCSGLHTKELDIALISQVSTVSVIPKVLSQFTTLFKRTICAAYELIHDIFYVDNIIHEVPWRCLNLCRNVSASMHVTLAGQRRAIKLATLNGRQSEDYIKPGKSKQVLRKSNIPLEPLNTLRVFRERNKNYSLPIPSSARYPTGEYNRTWEPKIPNGTVVVNACFDSLYSTTINDPPDVAKIQAVTAPTPADATTLSFPLSSGHCLDHVNVNFTEVAELEINETRQFDFYVNGEQMLTLNPEYRTCSGAWANSQSEGTCIVELCPTEDSTLPPIISAIEVYTSSDSLWIDYESLQAALSSQRDGVEILVTQVLLFGNGRLAANKKLEQGKSREQSRALNNQGINAAALGNHIFSAFVRALQLRNAEATSPDLIFKHLGCFQYNEIP</sequence>
<gene>
    <name evidence="3" type="ORF">RJ641_025364</name>
</gene>
<reference evidence="3 4" key="1">
    <citation type="submission" date="2023-12" db="EMBL/GenBank/DDBJ databases">
        <title>A high-quality genome assembly for Dillenia turbinata (Dilleniales).</title>
        <authorList>
            <person name="Chanderbali A."/>
        </authorList>
    </citation>
    <scope>NUCLEOTIDE SEQUENCE [LARGE SCALE GENOMIC DNA]</scope>
    <source>
        <strain evidence="3">LSX21</strain>
        <tissue evidence="3">Leaf</tissue>
    </source>
</reference>
<name>A0AAN8WE55_9MAGN</name>
<evidence type="ECO:0000256" key="1">
    <source>
        <dbReference type="ARBA" id="ARBA00004167"/>
    </source>
</evidence>
<organism evidence="3 4">
    <name type="scientific">Dillenia turbinata</name>
    <dbReference type="NCBI Taxonomy" id="194707"/>
    <lineage>
        <taxon>Eukaryota</taxon>
        <taxon>Viridiplantae</taxon>
        <taxon>Streptophyta</taxon>
        <taxon>Embryophyta</taxon>
        <taxon>Tracheophyta</taxon>
        <taxon>Spermatophyta</taxon>
        <taxon>Magnoliopsida</taxon>
        <taxon>eudicotyledons</taxon>
        <taxon>Gunneridae</taxon>
        <taxon>Pentapetalae</taxon>
        <taxon>Dilleniales</taxon>
        <taxon>Dilleniaceae</taxon>
        <taxon>Dillenia</taxon>
    </lineage>
</organism>
<evidence type="ECO:0000313" key="3">
    <source>
        <dbReference type="EMBL" id="KAK6944262.1"/>
    </source>
</evidence>
<dbReference type="PANTHER" id="PTHR45631:SF186">
    <property type="entry name" value="MALECTIN-LIKE DOMAIN-CONTAINING PROTEIN"/>
    <property type="match status" value="1"/>
</dbReference>
<dbReference type="AlphaFoldDB" id="A0AAN8WE55"/>
<feature type="domain" description="Malectin-like" evidence="2">
    <location>
        <begin position="151"/>
        <end position="294"/>
    </location>
</feature>
<dbReference type="InterPro" id="IPR024788">
    <property type="entry name" value="Malectin-like_Carb-bd_dom"/>
</dbReference>
<keyword evidence="4" id="KW-1185">Reference proteome</keyword>
<accession>A0AAN8WE55</accession>
<dbReference type="Proteomes" id="UP001370490">
    <property type="component" value="Unassembled WGS sequence"/>
</dbReference>
<evidence type="ECO:0000259" key="2">
    <source>
        <dbReference type="Pfam" id="PF12819"/>
    </source>
</evidence>
<protein>
    <submittedName>
        <fullName evidence="3">Malectin-like domain</fullName>
    </submittedName>
</protein>
<comment type="subcellular location">
    <subcellularLocation>
        <location evidence="1">Membrane</location>
        <topology evidence="1">Single-pass membrane protein</topology>
    </subcellularLocation>
</comment>
<dbReference type="GO" id="GO:0016020">
    <property type="term" value="C:membrane"/>
    <property type="evidence" value="ECO:0007669"/>
    <property type="project" value="UniProtKB-SubCell"/>
</dbReference>
<dbReference type="EMBL" id="JBAMMX010000003">
    <property type="protein sequence ID" value="KAK6944262.1"/>
    <property type="molecule type" value="Genomic_DNA"/>
</dbReference>
<comment type="caution">
    <text evidence="3">The sequence shown here is derived from an EMBL/GenBank/DDBJ whole genome shotgun (WGS) entry which is preliminary data.</text>
</comment>
<dbReference type="PANTHER" id="PTHR45631">
    <property type="entry name" value="OS07G0107800 PROTEIN-RELATED"/>
    <property type="match status" value="1"/>
</dbReference>